<sequence length="86" mass="10029">MQEYCKSITSKIDSLNSISSELKSVKEMLEMRSSMDFMNFKYELLNKDHEETKQAMVDLQKENNALKGILETSMRELIPLNRTHAL</sequence>
<keyword evidence="3" id="KW-1185">Reference proteome</keyword>
<accession>A0A8S3XNQ8</accession>
<name>A0A8S3XNQ8_PARAO</name>
<evidence type="ECO:0000313" key="2">
    <source>
        <dbReference type="EMBL" id="CAG5035864.1"/>
    </source>
</evidence>
<dbReference type="EMBL" id="CAJQZP010001278">
    <property type="protein sequence ID" value="CAG5035864.1"/>
    <property type="molecule type" value="Genomic_DNA"/>
</dbReference>
<dbReference type="AlphaFoldDB" id="A0A8S3XNQ8"/>
<feature type="coiled-coil region" evidence="1">
    <location>
        <begin position="42"/>
        <end position="69"/>
    </location>
</feature>
<reference evidence="2" key="1">
    <citation type="submission" date="2021-04" db="EMBL/GenBank/DDBJ databases">
        <authorList>
            <person name="Tunstrom K."/>
        </authorList>
    </citation>
    <scope>NUCLEOTIDE SEQUENCE</scope>
</reference>
<proteinExistence type="predicted"/>
<dbReference type="Proteomes" id="UP000691718">
    <property type="component" value="Unassembled WGS sequence"/>
</dbReference>
<comment type="caution">
    <text evidence="2">The sequence shown here is derived from an EMBL/GenBank/DDBJ whole genome shotgun (WGS) entry which is preliminary data.</text>
</comment>
<organism evidence="2 3">
    <name type="scientific">Parnassius apollo</name>
    <name type="common">Apollo butterfly</name>
    <name type="synonym">Papilio apollo</name>
    <dbReference type="NCBI Taxonomy" id="110799"/>
    <lineage>
        <taxon>Eukaryota</taxon>
        <taxon>Metazoa</taxon>
        <taxon>Ecdysozoa</taxon>
        <taxon>Arthropoda</taxon>
        <taxon>Hexapoda</taxon>
        <taxon>Insecta</taxon>
        <taxon>Pterygota</taxon>
        <taxon>Neoptera</taxon>
        <taxon>Endopterygota</taxon>
        <taxon>Lepidoptera</taxon>
        <taxon>Glossata</taxon>
        <taxon>Ditrysia</taxon>
        <taxon>Papilionoidea</taxon>
        <taxon>Papilionidae</taxon>
        <taxon>Parnassiinae</taxon>
        <taxon>Parnassini</taxon>
        <taxon>Parnassius</taxon>
        <taxon>Parnassius</taxon>
    </lineage>
</organism>
<evidence type="ECO:0000256" key="1">
    <source>
        <dbReference type="SAM" id="Coils"/>
    </source>
</evidence>
<keyword evidence="1" id="KW-0175">Coiled coil</keyword>
<evidence type="ECO:0000313" key="3">
    <source>
        <dbReference type="Proteomes" id="UP000691718"/>
    </source>
</evidence>
<protein>
    <submittedName>
        <fullName evidence="2">(apollo) hypothetical protein</fullName>
    </submittedName>
</protein>
<gene>
    <name evidence="2" type="ORF">PAPOLLO_LOCUS20679</name>
</gene>